<feature type="compositionally biased region" description="Low complexity" evidence="1">
    <location>
        <begin position="59"/>
        <end position="75"/>
    </location>
</feature>
<evidence type="ECO:0000256" key="2">
    <source>
        <dbReference type="SAM" id="SignalP"/>
    </source>
</evidence>
<dbReference type="EMBL" id="JAPVOI010000003">
    <property type="protein sequence ID" value="MCZ4088911.1"/>
    <property type="molecule type" value="Genomic_DNA"/>
</dbReference>
<gene>
    <name evidence="3" type="ORF">O3W52_02195</name>
</gene>
<protein>
    <submittedName>
        <fullName evidence="3">Uncharacterized protein</fullName>
    </submittedName>
</protein>
<evidence type="ECO:0000313" key="4">
    <source>
        <dbReference type="Proteomes" id="UP001079430"/>
    </source>
</evidence>
<name>A0ABT4KAB8_9HYPH</name>
<evidence type="ECO:0000313" key="3">
    <source>
        <dbReference type="EMBL" id="MCZ4088911.1"/>
    </source>
</evidence>
<feature type="compositionally biased region" description="Gly residues" evidence="1">
    <location>
        <begin position="44"/>
        <end position="58"/>
    </location>
</feature>
<dbReference type="Proteomes" id="UP001079430">
    <property type="component" value="Unassembled WGS sequence"/>
</dbReference>
<sequence length="230" mass="23058">MTISKLIGRSFVALAIAVAPVAVAVVGTPNVAFAKGGNGGGNGGGGGGNGGGHGGGHSSSGKSGKSQTSTKGSSSRATSTQKSVVTRKKSGATVKAATAVRTEKLATAKLKSTVSGTAGLSSLNRNYHAYLNSSDPRMAAISAYAIAYAEFEAESGPDAIPTDPALSDEALREALESFTKGEVVTDETLAEAKDILGVGPAVGKIDQIRETLPEPELEPEPTDPETDTAN</sequence>
<organism evidence="3 4">
    <name type="scientific">Sinorhizobium psoraleae</name>
    <dbReference type="NCBI Taxonomy" id="520838"/>
    <lineage>
        <taxon>Bacteria</taxon>
        <taxon>Pseudomonadati</taxon>
        <taxon>Pseudomonadota</taxon>
        <taxon>Alphaproteobacteria</taxon>
        <taxon>Hyphomicrobiales</taxon>
        <taxon>Rhizobiaceae</taxon>
        <taxon>Sinorhizobium/Ensifer group</taxon>
        <taxon>Sinorhizobium</taxon>
    </lineage>
</organism>
<accession>A0ABT4KAB8</accession>
<keyword evidence="2" id="KW-0732">Signal</keyword>
<feature type="region of interest" description="Disordered" evidence="1">
    <location>
        <begin position="206"/>
        <end position="230"/>
    </location>
</feature>
<keyword evidence="4" id="KW-1185">Reference proteome</keyword>
<comment type="caution">
    <text evidence="3">The sequence shown here is derived from an EMBL/GenBank/DDBJ whole genome shotgun (WGS) entry which is preliminary data.</text>
</comment>
<feature type="region of interest" description="Disordered" evidence="1">
    <location>
        <begin position="44"/>
        <end position="93"/>
    </location>
</feature>
<evidence type="ECO:0000256" key="1">
    <source>
        <dbReference type="SAM" id="MobiDB-lite"/>
    </source>
</evidence>
<feature type="signal peptide" evidence="2">
    <location>
        <begin position="1"/>
        <end position="24"/>
    </location>
</feature>
<reference evidence="3" key="1">
    <citation type="submission" date="2022-10" db="EMBL/GenBank/DDBJ databases">
        <title>Whole genome sequencing of three plant growth promoting bacteria isolated from Vachellia tortilis subsp. raddiana in Morocco.</title>
        <authorList>
            <person name="Hnini M."/>
            <person name="Zouagui R."/>
            <person name="Zouagui H."/>
            <person name="Chemao Elfihri M.-W."/>
            <person name="Ibrahimi A."/>
            <person name="Sbabou L."/>
            <person name="Aurag J."/>
        </authorList>
    </citation>
    <scope>NUCLEOTIDE SEQUENCE</scope>
    <source>
        <strain evidence="3">LMR678</strain>
    </source>
</reference>
<feature type="compositionally biased region" description="Acidic residues" evidence="1">
    <location>
        <begin position="213"/>
        <end position="230"/>
    </location>
</feature>
<proteinExistence type="predicted"/>
<feature type="chain" id="PRO_5045053416" evidence="2">
    <location>
        <begin position="25"/>
        <end position="230"/>
    </location>
</feature>
<dbReference type="RefSeq" id="WP_269275105.1">
    <property type="nucleotide sequence ID" value="NZ_JAPVOI010000003.1"/>
</dbReference>